<dbReference type="InterPro" id="IPR043502">
    <property type="entry name" value="DNA/RNA_pol_sf"/>
</dbReference>
<protein>
    <submittedName>
        <fullName evidence="3">Uncharacterized mitochondrial protein AtMg00860-like</fullName>
    </submittedName>
</protein>
<evidence type="ECO:0000259" key="1">
    <source>
        <dbReference type="Pfam" id="PF17919"/>
    </source>
</evidence>
<name>A0ABM2Y9I7_MESAU</name>
<evidence type="ECO:0000313" key="3">
    <source>
        <dbReference type="RefSeq" id="XP_040610161.1"/>
    </source>
</evidence>
<dbReference type="Gene3D" id="3.10.20.370">
    <property type="match status" value="1"/>
</dbReference>
<dbReference type="PANTHER" id="PTHR33064">
    <property type="entry name" value="POL PROTEIN"/>
    <property type="match status" value="1"/>
</dbReference>
<reference evidence="3" key="1">
    <citation type="submission" date="2025-08" db="UniProtKB">
        <authorList>
            <consortium name="RefSeq"/>
        </authorList>
    </citation>
    <scope>IDENTIFICATION</scope>
    <source>
        <tissue evidence="3">Liver</tissue>
    </source>
</reference>
<organism evidence="2 3">
    <name type="scientific">Mesocricetus auratus</name>
    <name type="common">Golden hamster</name>
    <dbReference type="NCBI Taxonomy" id="10036"/>
    <lineage>
        <taxon>Eukaryota</taxon>
        <taxon>Metazoa</taxon>
        <taxon>Chordata</taxon>
        <taxon>Craniata</taxon>
        <taxon>Vertebrata</taxon>
        <taxon>Euteleostomi</taxon>
        <taxon>Mammalia</taxon>
        <taxon>Eutheria</taxon>
        <taxon>Euarchontoglires</taxon>
        <taxon>Glires</taxon>
        <taxon>Rodentia</taxon>
        <taxon>Myomorpha</taxon>
        <taxon>Muroidea</taxon>
        <taxon>Cricetidae</taxon>
        <taxon>Cricetinae</taxon>
        <taxon>Mesocricetus</taxon>
    </lineage>
</organism>
<keyword evidence="2" id="KW-1185">Reference proteome</keyword>
<dbReference type="InterPro" id="IPR041577">
    <property type="entry name" value="RT_RNaseH_2"/>
</dbReference>
<evidence type="ECO:0000313" key="2">
    <source>
        <dbReference type="Proteomes" id="UP000886700"/>
    </source>
</evidence>
<accession>A0ABM2Y9I7</accession>
<dbReference type="Pfam" id="PF17919">
    <property type="entry name" value="RT_RNaseH_2"/>
    <property type="match status" value="1"/>
</dbReference>
<sequence length="138" mass="15314">MGYRASAKKAQFCKKLVTYLGYRLQDGQGWLTEGRKQAVALIHPPKNSREVHEFLGSSGFCCLWIPGFAELAAPLYPLTKVMAPFVWKKEHQEAFDNIKRALLSAPALSLPNINKPFILYVGERAGLAKGVLTQQLGP</sequence>
<proteinExistence type="predicted"/>
<dbReference type="SUPFAM" id="SSF56672">
    <property type="entry name" value="DNA/RNA polymerases"/>
    <property type="match status" value="1"/>
</dbReference>
<dbReference type="InterPro" id="IPR043128">
    <property type="entry name" value="Rev_trsase/Diguanyl_cyclase"/>
</dbReference>
<dbReference type="PANTHER" id="PTHR33064:SF38">
    <property type="entry name" value="LRRGT00076-LIKE"/>
    <property type="match status" value="1"/>
</dbReference>
<dbReference type="InterPro" id="IPR051320">
    <property type="entry name" value="Viral_Replic_Matur_Polypro"/>
</dbReference>
<dbReference type="GeneID" id="121142963"/>
<gene>
    <name evidence="3" type="primary">LOC121142963</name>
</gene>
<dbReference type="RefSeq" id="XP_040610161.1">
    <property type="nucleotide sequence ID" value="XM_040754227.1"/>
</dbReference>
<dbReference type="Proteomes" id="UP000886700">
    <property type="component" value="Unplaced"/>
</dbReference>
<dbReference type="Gene3D" id="3.30.70.270">
    <property type="match status" value="1"/>
</dbReference>
<feature type="domain" description="Reverse transcriptase/retrotransposon-derived protein RNase H-like" evidence="1">
    <location>
        <begin position="87"/>
        <end position="134"/>
    </location>
</feature>